<keyword evidence="7" id="KW-1185">Reference proteome</keyword>
<proteinExistence type="inferred from homology"/>
<accession>A0A168MR46</accession>
<evidence type="ECO:0000259" key="5">
    <source>
        <dbReference type="SMART" id="SM00657"/>
    </source>
</evidence>
<comment type="similarity">
    <text evidence="3">Belongs to the eukaryotic RPB4 RNA polymerase subunit family.</text>
</comment>
<evidence type="ECO:0000256" key="3">
    <source>
        <dbReference type="ARBA" id="ARBA00025724"/>
    </source>
</evidence>
<evidence type="ECO:0000313" key="7">
    <source>
        <dbReference type="Proteomes" id="UP000078561"/>
    </source>
</evidence>
<name>A0A168MR46_ABSGL</name>
<dbReference type="Proteomes" id="UP000078561">
    <property type="component" value="Unassembled WGS sequence"/>
</dbReference>
<dbReference type="PANTHER" id="PTHR21297">
    <property type="entry name" value="DNA-DIRECTED RNA POLYMERASE II"/>
    <property type="match status" value="1"/>
</dbReference>
<dbReference type="InterPro" id="IPR005574">
    <property type="entry name" value="Rpb4/RPC9"/>
</dbReference>
<dbReference type="InParanoid" id="A0A168MR46"/>
<comment type="subcellular location">
    <subcellularLocation>
        <location evidence="1">Nucleus</location>
    </subcellularLocation>
</comment>
<organism evidence="6">
    <name type="scientific">Absidia glauca</name>
    <name type="common">Pin mould</name>
    <dbReference type="NCBI Taxonomy" id="4829"/>
    <lineage>
        <taxon>Eukaryota</taxon>
        <taxon>Fungi</taxon>
        <taxon>Fungi incertae sedis</taxon>
        <taxon>Mucoromycota</taxon>
        <taxon>Mucoromycotina</taxon>
        <taxon>Mucoromycetes</taxon>
        <taxon>Mucorales</taxon>
        <taxon>Cunninghamellaceae</taxon>
        <taxon>Absidia</taxon>
    </lineage>
</organism>
<evidence type="ECO:0000256" key="2">
    <source>
        <dbReference type="ARBA" id="ARBA00023242"/>
    </source>
</evidence>
<dbReference type="GO" id="GO:0005634">
    <property type="term" value="C:nucleus"/>
    <property type="evidence" value="ECO:0007669"/>
    <property type="project" value="UniProtKB-SubCell"/>
</dbReference>
<dbReference type="OrthoDB" id="2186918at2759"/>
<dbReference type="Pfam" id="PF03874">
    <property type="entry name" value="RNA_pol_Rpb4"/>
    <property type="match status" value="1"/>
</dbReference>
<dbReference type="GO" id="GO:0030880">
    <property type="term" value="C:RNA polymerase complex"/>
    <property type="evidence" value="ECO:0007669"/>
    <property type="project" value="InterPro"/>
</dbReference>
<reference evidence="6" key="1">
    <citation type="submission" date="2016-04" db="EMBL/GenBank/DDBJ databases">
        <authorList>
            <person name="Evans L.H."/>
            <person name="Alamgir A."/>
            <person name="Owens N."/>
            <person name="Weber N.D."/>
            <person name="Virtaneva K."/>
            <person name="Barbian K."/>
            <person name="Babar A."/>
            <person name="Rosenke K."/>
        </authorList>
    </citation>
    <scope>NUCLEOTIDE SEQUENCE [LARGE SCALE GENOMIC DNA]</scope>
    <source>
        <strain evidence="6">CBS 101.48</strain>
    </source>
</reference>
<dbReference type="InterPro" id="IPR038324">
    <property type="entry name" value="Rpb4/RPC9_sf"/>
</dbReference>
<dbReference type="InterPro" id="IPR010997">
    <property type="entry name" value="HRDC-like_sf"/>
</dbReference>
<feature type="region of interest" description="Disordered" evidence="4">
    <location>
        <begin position="19"/>
        <end position="57"/>
    </location>
</feature>
<evidence type="ECO:0000256" key="4">
    <source>
        <dbReference type="SAM" id="MobiDB-lite"/>
    </source>
</evidence>
<evidence type="ECO:0000313" key="6">
    <source>
        <dbReference type="EMBL" id="SAL99028.1"/>
    </source>
</evidence>
<feature type="domain" description="RNA polymerase Rpb4/RPC9 core" evidence="5">
    <location>
        <begin position="110"/>
        <end position="224"/>
    </location>
</feature>
<dbReference type="SMART" id="SM00657">
    <property type="entry name" value="RPOL4c"/>
    <property type="match status" value="1"/>
</dbReference>
<dbReference type="STRING" id="4829.A0A168MR46"/>
<evidence type="ECO:0000256" key="1">
    <source>
        <dbReference type="ARBA" id="ARBA00004123"/>
    </source>
</evidence>
<dbReference type="GO" id="GO:0000166">
    <property type="term" value="F:nucleotide binding"/>
    <property type="evidence" value="ECO:0007669"/>
    <property type="project" value="InterPro"/>
</dbReference>
<dbReference type="FunCoup" id="A0A168MR46">
    <property type="interactions" value="716"/>
</dbReference>
<sequence length="225" mass="26186">MAYEDKIKWEDDLMEDDSLMEDDDDSFERYSDDRRSSQSDFIRNLPRPPRHQKGGIFTEPLDDKGDFYLKVVEKNIVHKNFFNKMANTGHRHLRRGGPELEDASILQLGEEFENSQCLYISEVRILLEAQSEAKENRSTSNVMAKTLEHVRSFGRFNNREPVVEVRKLLGRETELSQFEIAQLANLCCEDAEEAKALIPSLTNKLEDEKLQELLNQMITIRKFQG</sequence>
<dbReference type="AlphaFoldDB" id="A0A168MR46"/>
<protein>
    <recommendedName>
        <fullName evidence="5">RNA polymerase Rpb4/RPC9 core domain-containing protein</fullName>
    </recommendedName>
</protein>
<dbReference type="InterPro" id="IPR045222">
    <property type="entry name" value="Rpb4-like"/>
</dbReference>
<feature type="compositionally biased region" description="Basic and acidic residues" evidence="4">
    <location>
        <begin position="27"/>
        <end position="37"/>
    </location>
</feature>
<dbReference type="SUPFAM" id="SSF47819">
    <property type="entry name" value="HRDC-like"/>
    <property type="match status" value="1"/>
</dbReference>
<dbReference type="InterPro" id="IPR006590">
    <property type="entry name" value="RNA_pol_Rpb4/RPC9_core"/>
</dbReference>
<dbReference type="GO" id="GO:0006352">
    <property type="term" value="P:DNA-templated transcription initiation"/>
    <property type="evidence" value="ECO:0007669"/>
    <property type="project" value="InterPro"/>
</dbReference>
<dbReference type="Gene3D" id="1.20.1250.40">
    <property type="match status" value="1"/>
</dbReference>
<gene>
    <name evidence="6" type="primary">ABSGL_04599.1 scaffold 5475</name>
</gene>
<keyword evidence="2" id="KW-0539">Nucleus</keyword>
<dbReference type="EMBL" id="LT552383">
    <property type="protein sequence ID" value="SAL99028.1"/>
    <property type="molecule type" value="Genomic_DNA"/>
</dbReference>